<gene>
    <name evidence="2" type="ORF">EV695_3982</name>
</gene>
<dbReference type="RefSeq" id="WP_131907717.1">
    <property type="nucleotide sequence ID" value="NZ_BAAAFU010000007.1"/>
</dbReference>
<dbReference type="AlphaFoldDB" id="A0A4R1ETH9"/>
<keyword evidence="1" id="KW-0812">Transmembrane</keyword>
<keyword evidence="1" id="KW-1133">Transmembrane helix</keyword>
<organism evidence="2 3">
    <name type="scientific">Cocleimonas flava</name>
    <dbReference type="NCBI Taxonomy" id="634765"/>
    <lineage>
        <taxon>Bacteria</taxon>
        <taxon>Pseudomonadati</taxon>
        <taxon>Pseudomonadota</taxon>
        <taxon>Gammaproteobacteria</taxon>
        <taxon>Thiotrichales</taxon>
        <taxon>Thiotrichaceae</taxon>
        <taxon>Cocleimonas</taxon>
    </lineage>
</organism>
<sequence>MNDFILYSIIGSVVLTVLLNALPLLFPKASDKLRQKIEEYSQRNAEQKYDPDQPDENKPKINIFFPWKAMLLGSLILTVLINLIAWLSR</sequence>
<comment type="caution">
    <text evidence="2">The sequence shown here is derived from an EMBL/GenBank/DDBJ whole genome shotgun (WGS) entry which is preliminary data.</text>
</comment>
<protein>
    <submittedName>
        <fullName evidence="2">Uncharacterized protein</fullName>
    </submittedName>
</protein>
<dbReference type="EMBL" id="SMFQ01000005">
    <property type="protein sequence ID" value="TCJ83242.1"/>
    <property type="molecule type" value="Genomic_DNA"/>
</dbReference>
<evidence type="ECO:0000256" key="1">
    <source>
        <dbReference type="SAM" id="Phobius"/>
    </source>
</evidence>
<evidence type="ECO:0000313" key="2">
    <source>
        <dbReference type="EMBL" id="TCJ83242.1"/>
    </source>
</evidence>
<reference evidence="2 3" key="1">
    <citation type="submission" date="2019-03" db="EMBL/GenBank/DDBJ databases">
        <title>Genomic Encyclopedia of Type Strains, Phase IV (KMG-IV): sequencing the most valuable type-strain genomes for metagenomic binning, comparative biology and taxonomic classification.</title>
        <authorList>
            <person name="Goeker M."/>
        </authorList>
    </citation>
    <scope>NUCLEOTIDE SEQUENCE [LARGE SCALE GENOMIC DNA]</scope>
    <source>
        <strain evidence="2 3">DSM 24830</strain>
    </source>
</reference>
<keyword evidence="3" id="KW-1185">Reference proteome</keyword>
<accession>A0A4R1ETH9</accession>
<feature type="transmembrane region" description="Helical" evidence="1">
    <location>
        <begin position="6"/>
        <end position="26"/>
    </location>
</feature>
<dbReference type="OrthoDB" id="9554286at2"/>
<evidence type="ECO:0000313" key="3">
    <source>
        <dbReference type="Proteomes" id="UP000294887"/>
    </source>
</evidence>
<feature type="transmembrane region" description="Helical" evidence="1">
    <location>
        <begin position="69"/>
        <end position="88"/>
    </location>
</feature>
<keyword evidence="1" id="KW-0472">Membrane</keyword>
<proteinExistence type="predicted"/>
<dbReference type="Proteomes" id="UP000294887">
    <property type="component" value="Unassembled WGS sequence"/>
</dbReference>
<name>A0A4R1ETH9_9GAMM</name>